<organism evidence="2 3">
    <name type="scientific">[Myrmecia] bisecta</name>
    <dbReference type="NCBI Taxonomy" id="41462"/>
    <lineage>
        <taxon>Eukaryota</taxon>
        <taxon>Viridiplantae</taxon>
        <taxon>Chlorophyta</taxon>
        <taxon>core chlorophytes</taxon>
        <taxon>Trebouxiophyceae</taxon>
        <taxon>Trebouxiales</taxon>
        <taxon>Trebouxiaceae</taxon>
        <taxon>Myrmecia</taxon>
    </lineage>
</organism>
<comment type="caution">
    <text evidence="2">The sequence shown here is derived from an EMBL/GenBank/DDBJ whole genome shotgun (WGS) entry which is preliminary data.</text>
</comment>
<dbReference type="EMBL" id="JALJOR010000026">
    <property type="protein sequence ID" value="KAK9802960.1"/>
    <property type="molecule type" value="Genomic_DNA"/>
</dbReference>
<evidence type="ECO:0000313" key="3">
    <source>
        <dbReference type="Proteomes" id="UP001489004"/>
    </source>
</evidence>
<comment type="subcellular location">
    <subcellularLocation>
        <location evidence="1">Cytoplasm</location>
        <location evidence="1">Cytoskeleton</location>
        <location evidence="1">Cilium axoneme</location>
    </subcellularLocation>
</comment>
<name>A0AAW1NY33_9CHLO</name>
<evidence type="ECO:0000313" key="2">
    <source>
        <dbReference type="EMBL" id="KAK9802960.1"/>
    </source>
</evidence>
<evidence type="ECO:0000256" key="1">
    <source>
        <dbReference type="ARBA" id="ARBA00004430"/>
    </source>
</evidence>
<dbReference type="AlphaFoldDB" id="A0AAW1NY33"/>
<keyword evidence="3" id="KW-1185">Reference proteome</keyword>
<accession>A0AAW1NY33</accession>
<protein>
    <submittedName>
        <fullName evidence="2">Uncharacterized protein</fullName>
    </submittedName>
</protein>
<dbReference type="Gene3D" id="3.80.10.10">
    <property type="entry name" value="Ribonuclease Inhibitor"/>
    <property type="match status" value="1"/>
</dbReference>
<gene>
    <name evidence="2" type="ORF">WJX72_011433</name>
</gene>
<reference evidence="2 3" key="1">
    <citation type="journal article" date="2024" name="Nat. Commun.">
        <title>Phylogenomics reveals the evolutionary origins of lichenization in chlorophyte algae.</title>
        <authorList>
            <person name="Puginier C."/>
            <person name="Libourel C."/>
            <person name="Otte J."/>
            <person name="Skaloud P."/>
            <person name="Haon M."/>
            <person name="Grisel S."/>
            <person name="Petersen M."/>
            <person name="Berrin J.G."/>
            <person name="Delaux P.M."/>
            <person name="Dal Grande F."/>
            <person name="Keller J."/>
        </authorList>
    </citation>
    <scope>NUCLEOTIDE SEQUENCE [LARGE SCALE GENOMIC DNA]</scope>
    <source>
        <strain evidence="2 3">SAG 2043</strain>
    </source>
</reference>
<proteinExistence type="predicted"/>
<dbReference type="InterPro" id="IPR032675">
    <property type="entry name" value="LRR_dom_sf"/>
</dbReference>
<sequence>MSAPDGCGLEPLSSLTALTCLLLSRCDKVSGAGLSALLPLRHLQSLNLREGKLSSGALRWVGPLPSLTQLDVSENQKLSDSAMKHLTKLTALRRLCWGCGDTTASLFWTVLLDINPRLRTTSPLDLQGFDWCAS</sequence>
<dbReference type="GO" id="GO:0005930">
    <property type="term" value="C:axoneme"/>
    <property type="evidence" value="ECO:0007669"/>
    <property type="project" value="UniProtKB-SubCell"/>
</dbReference>
<dbReference type="SUPFAM" id="SSF52047">
    <property type="entry name" value="RNI-like"/>
    <property type="match status" value="1"/>
</dbReference>
<dbReference type="Proteomes" id="UP001489004">
    <property type="component" value="Unassembled WGS sequence"/>
</dbReference>